<sequence>MLTLQGLSAEQRSLCFVNSYEPLVKHGRSTAVVLAGWTTNAPKGCPGLATTGFKPVGCYGTTALLAVVQPIHKLRFAQAARIFT</sequence>
<protein>
    <submittedName>
        <fullName evidence="1">Uncharacterized protein</fullName>
    </submittedName>
</protein>
<proteinExistence type="predicted"/>
<dbReference type="RefSeq" id="XP_056054561.1">
    <property type="nucleotide sequence ID" value="XM_056197521.1"/>
</dbReference>
<comment type="caution">
    <text evidence="1">The sequence shown here is derived from an EMBL/GenBank/DDBJ whole genome shotgun (WGS) entry which is preliminary data.</text>
</comment>
<reference evidence="1" key="1">
    <citation type="journal article" date="2023" name="Access Microbiol">
        <title>De-novo genome assembly for Akanthomyces muscarius, a biocontrol agent of insect agricultural pests.</title>
        <authorList>
            <person name="Erdos Z."/>
            <person name="Studholme D.J."/>
            <person name="Raymond B."/>
            <person name="Sharma M."/>
        </authorList>
    </citation>
    <scope>NUCLEOTIDE SEQUENCE</scope>
    <source>
        <strain evidence="1">Ve6</strain>
    </source>
</reference>
<gene>
    <name evidence="1" type="ORF">LMH87_010369</name>
</gene>
<dbReference type="AlphaFoldDB" id="A0A9W8QD62"/>
<name>A0A9W8QD62_AKAMU</name>
<keyword evidence="2" id="KW-1185">Reference proteome</keyword>
<evidence type="ECO:0000313" key="1">
    <source>
        <dbReference type="EMBL" id="KAJ4153903.1"/>
    </source>
</evidence>
<evidence type="ECO:0000313" key="2">
    <source>
        <dbReference type="Proteomes" id="UP001144673"/>
    </source>
</evidence>
<dbReference type="Proteomes" id="UP001144673">
    <property type="component" value="Chromosome 5"/>
</dbReference>
<accession>A0A9W8QD62</accession>
<dbReference type="EMBL" id="JAJHUN010000008">
    <property type="protein sequence ID" value="KAJ4153903.1"/>
    <property type="molecule type" value="Genomic_DNA"/>
</dbReference>
<dbReference type="GeneID" id="80897528"/>
<organism evidence="1 2">
    <name type="scientific">Akanthomyces muscarius</name>
    <name type="common">Entomopathogenic fungus</name>
    <name type="synonym">Lecanicillium muscarium</name>
    <dbReference type="NCBI Taxonomy" id="2231603"/>
    <lineage>
        <taxon>Eukaryota</taxon>
        <taxon>Fungi</taxon>
        <taxon>Dikarya</taxon>
        <taxon>Ascomycota</taxon>
        <taxon>Pezizomycotina</taxon>
        <taxon>Sordariomycetes</taxon>
        <taxon>Hypocreomycetidae</taxon>
        <taxon>Hypocreales</taxon>
        <taxon>Cordycipitaceae</taxon>
        <taxon>Akanthomyces</taxon>
    </lineage>
</organism>
<dbReference type="KEGG" id="amus:LMH87_010369"/>